<accession>A0ABU6YEV1</accession>
<gene>
    <name evidence="1" type="ORF">PIB30_039702</name>
</gene>
<evidence type="ECO:0000313" key="2">
    <source>
        <dbReference type="Proteomes" id="UP001341840"/>
    </source>
</evidence>
<organism evidence="1 2">
    <name type="scientific">Stylosanthes scabra</name>
    <dbReference type="NCBI Taxonomy" id="79078"/>
    <lineage>
        <taxon>Eukaryota</taxon>
        <taxon>Viridiplantae</taxon>
        <taxon>Streptophyta</taxon>
        <taxon>Embryophyta</taxon>
        <taxon>Tracheophyta</taxon>
        <taxon>Spermatophyta</taxon>
        <taxon>Magnoliopsida</taxon>
        <taxon>eudicotyledons</taxon>
        <taxon>Gunneridae</taxon>
        <taxon>Pentapetalae</taxon>
        <taxon>rosids</taxon>
        <taxon>fabids</taxon>
        <taxon>Fabales</taxon>
        <taxon>Fabaceae</taxon>
        <taxon>Papilionoideae</taxon>
        <taxon>50 kb inversion clade</taxon>
        <taxon>dalbergioids sensu lato</taxon>
        <taxon>Dalbergieae</taxon>
        <taxon>Pterocarpus clade</taxon>
        <taxon>Stylosanthes</taxon>
    </lineage>
</organism>
<comment type="caution">
    <text evidence="1">The sequence shown here is derived from an EMBL/GenBank/DDBJ whole genome shotgun (WGS) entry which is preliminary data.</text>
</comment>
<proteinExistence type="predicted"/>
<sequence>MGSGIIFYEYEKCEKFKDFDVRAYAELGTFKARCYHLDDEASVHPLRSIRIDPDLSIRDSGIGGMESSNEKKDVREEDFEEEVLASSSLLMDINAGERLPTLHREVEPSL</sequence>
<reference evidence="1 2" key="1">
    <citation type="journal article" date="2023" name="Plants (Basel)">
        <title>Bridging the Gap: Combining Genomics and Transcriptomics Approaches to Understand Stylosanthes scabra, an Orphan Legume from the Brazilian Caatinga.</title>
        <authorList>
            <person name="Ferreira-Neto J.R.C."/>
            <person name="da Silva M.D."/>
            <person name="Binneck E."/>
            <person name="de Melo N.F."/>
            <person name="da Silva R.H."/>
            <person name="de Melo A.L.T.M."/>
            <person name="Pandolfi V."/>
            <person name="Bustamante F.O."/>
            <person name="Brasileiro-Vidal A.C."/>
            <person name="Benko-Iseppon A.M."/>
        </authorList>
    </citation>
    <scope>NUCLEOTIDE SEQUENCE [LARGE SCALE GENOMIC DNA]</scope>
    <source>
        <tissue evidence="1">Leaves</tissue>
    </source>
</reference>
<evidence type="ECO:0000313" key="1">
    <source>
        <dbReference type="EMBL" id="MED6207875.1"/>
    </source>
</evidence>
<name>A0ABU6YEV1_9FABA</name>
<dbReference type="EMBL" id="JASCZI010241866">
    <property type="protein sequence ID" value="MED6207875.1"/>
    <property type="molecule type" value="Genomic_DNA"/>
</dbReference>
<dbReference type="Proteomes" id="UP001341840">
    <property type="component" value="Unassembled WGS sequence"/>
</dbReference>
<keyword evidence="2" id="KW-1185">Reference proteome</keyword>
<protein>
    <submittedName>
        <fullName evidence="1">Uncharacterized protein</fullName>
    </submittedName>
</protein>